<evidence type="ECO:0000313" key="3">
    <source>
        <dbReference type="EMBL" id="KAH9517727.1"/>
    </source>
</evidence>
<comment type="caution">
    <text evidence="3">The sequence shown here is derived from an EMBL/GenBank/DDBJ whole genome shotgun (WGS) entry which is preliminary data.</text>
</comment>
<dbReference type="AlphaFoldDB" id="A0A922I329"/>
<name>A0A922I329_DERFA</name>
<feature type="transmembrane region" description="Helical" evidence="1">
    <location>
        <begin position="410"/>
        <end position="431"/>
    </location>
</feature>
<dbReference type="InterPro" id="IPR006621">
    <property type="entry name" value="Nose-resist-to-fluoxetine_N"/>
</dbReference>
<evidence type="ECO:0000256" key="1">
    <source>
        <dbReference type="SAM" id="Phobius"/>
    </source>
</evidence>
<feature type="transmembrane region" description="Helical" evidence="1">
    <location>
        <begin position="371"/>
        <end position="389"/>
    </location>
</feature>
<gene>
    <name evidence="3" type="ORF">DERF_008369</name>
</gene>
<feature type="transmembrane region" description="Helical" evidence="1">
    <location>
        <begin position="661"/>
        <end position="684"/>
    </location>
</feature>
<reference evidence="3" key="1">
    <citation type="submission" date="2013-05" db="EMBL/GenBank/DDBJ databases">
        <authorList>
            <person name="Yim A.K.Y."/>
            <person name="Chan T.F."/>
            <person name="Ji K.M."/>
            <person name="Liu X.Y."/>
            <person name="Zhou J.W."/>
            <person name="Li R.Q."/>
            <person name="Yang K.Y."/>
            <person name="Li J."/>
            <person name="Li M."/>
            <person name="Law P.T.W."/>
            <person name="Wu Y.L."/>
            <person name="Cai Z.L."/>
            <person name="Qin H."/>
            <person name="Bao Y."/>
            <person name="Leung R.K.K."/>
            <person name="Ng P.K.S."/>
            <person name="Zou J."/>
            <person name="Zhong X.J."/>
            <person name="Ran P.X."/>
            <person name="Zhong N.S."/>
            <person name="Liu Z.G."/>
            <person name="Tsui S.K.W."/>
        </authorList>
    </citation>
    <scope>NUCLEOTIDE SEQUENCE</scope>
    <source>
        <strain evidence="3">Derf</strain>
        <tissue evidence="3">Whole organism</tissue>
    </source>
</reference>
<proteinExistence type="predicted"/>
<feature type="transmembrane region" description="Helical" evidence="1">
    <location>
        <begin position="494"/>
        <end position="520"/>
    </location>
</feature>
<dbReference type="EMBL" id="ASGP02000003">
    <property type="protein sequence ID" value="KAH9517727.1"/>
    <property type="molecule type" value="Genomic_DNA"/>
</dbReference>
<dbReference type="InterPro" id="IPR002656">
    <property type="entry name" value="Acyl_transf_3_dom"/>
</dbReference>
<dbReference type="Pfam" id="PF20146">
    <property type="entry name" value="NRF"/>
    <property type="match status" value="1"/>
</dbReference>
<evidence type="ECO:0000313" key="4">
    <source>
        <dbReference type="Proteomes" id="UP000790347"/>
    </source>
</evidence>
<feature type="transmembrane region" description="Helical" evidence="1">
    <location>
        <begin position="469"/>
        <end position="487"/>
    </location>
</feature>
<dbReference type="SMART" id="SM00703">
    <property type="entry name" value="NRF"/>
    <property type="match status" value="1"/>
</dbReference>
<keyword evidence="1" id="KW-1133">Transmembrane helix</keyword>
<evidence type="ECO:0000259" key="2">
    <source>
        <dbReference type="SMART" id="SM00703"/>
    </source>
</evidence>
<feature type="transmembrane region" description="Helical" evidence="1">
    <location>
        <begin position="696"/>
        <end position="720"/>
    </location>
</feature>
<keyword evidence="1" id="KW-0472">Membrane</keyword>
<accession>A0A922I329</accession>
<dbReference type="PANTHER" id="PTHR11161">
    <property type="entry name" value="O-ACYLTRANSFERASE"/>
    <property type="match status" value="1"/>
</dbReference>
<feature type="transmembrane region" description="Helical" evidence="1">
    <location>
        <begin position="540"/>
        <end position="564"/>
    </location>
</feature>
<feature type="transmembrane region" description="Helical" evidence="1">
    <location>
        <begin position="255"/>
        <end position="277"/>
    </location>
</feature>
<dbReference type="GO" id="GO:0016747">
    <property type="term" value="F:acyltransferase activity, transferring groups other than amino-acyl groups"/>
    <property type="evidence" value="ECO:0007669"/>
    <property type="project" value="InterPro"/>
</dbReference>
<feature type="transmembrane region" description="Helical" evidence="1">
    <location>
        <begin position="319"/>
        <end position="339"/>
    </location>
</feature>
<feature type="transmembrane region" description="Helical" evidence="1">
    <location>
        <begin position="576"/>
        <end position="600"/>
    </location>
</feature>
<dbReference type="InterPro" id="IPR052728">
    <property type="entry name" value="O2_lipid_transport_reg"/>
</dbReference>
<sequence>MVNICLGATNPYKNNADYFNPIIHDHQIQIANNFLFNHVQSLMINNYRKYYQILFNNNVNTSSYVKTINDQNCLQLLKQTLIHPLETEWSAKLIDSTGSIFGHGLLSGTFTSFGDFDSCISIDTTSHHHHYHLSSKNDDDDISFIGKYCIATLRLPTTNHLKRFPSINPTQNSEYLKIDANINDTWKQSLLERWLQANVRYPIANGICLPSVCETKFVGNIIQDAFQPLRDTNFNIEFCQTKQDSSFNDWFLTKYILTTTIIILFALIILATILEIYGVQMDDNGTKSLQMISCFSLCTNFRSLFVIKKRMQYPWIDGWRVLLTLIVLISHVSINQGVLHLSPLSPFIHFPDDYLRQMKHISNRYLVNSTWTIKSFFMMSGFLLAQSFLKSKNSPSFGRYVLVRWLRFTPCYLGYIILTLLLGFTGAGPLFHEKIIEPYLKPCVNNLAYHLLYINNWLDFRQMCGFQTWYISVDFQLYLLSFIVLALHYHNFNCLAYMITFLFIISSYIMTMVMFIWKIHGIPFFISPLYPQLPLADRGYFFYWTATYNHFEAYFTGITIGVMVNKKIIFNMSKVLIRNLFLFSQAMLAIVPHIFPLFYVDYQQERQLLDLISSYSWSDALIITIPNILWLISLSFMFYLLSTYPTIMKENIIIKTLSSHFFVPLARISFAIYLVHVPLTWFIVHHTRFPQLRNEFGTFTFCFLLIIISVLAAIIIHIFFELPFTKLIHLLLYPKSSTTTKTTTTTMKKSAPIKSTYDIVLNNKNNNDAATCLTHEQQQQQRPQQTDN</sequence>
<dbReference type="Pfam" id="PF01757">
    <property type="entry name" value="Acyl_transf_3"/>
    <property type="match status" value="1"/>
</dbReference>
<dbReference type="PANTHER" id="PTHR11161:SF12">
    <property type="entry name" value="ACYLTRANSFERASE 3 DOMAIN-CONTAINING PROTEIN-RELATED"/>
    <property type="match status" value="1"/>
</dbReference>
<protein>
    <recommendedName>
        <fullName evidence="2">Nose resistant-to-fluoxetine protein N-terminal domain-containing protein</fullName>
    </recommendedName>
</protein>
<feature type="domain" description="Nose resistant-to-fluoxetine protein N-terminal" evidence="2">
    <location>
        <begin position="70"/>
        <end position="241"/>
    </location>
</feature>
<dbReference type="Proteomes" id="UP000790347">
    <property type="component" value="Unassembled WGS sequence"/>
</dbReference>
<feature type="transmembrane region" description="Helical" evidence="1">
    <location>
        <begin position="620"/>
        <end position="641"/>
    </location>
</feature>
<keyword evidence="4" id="KW-1185">Reference proteome</keyword>
<organism evidence="3 4">
    <name type="scientific">Dermatophagoides farinae</name>
    <name type="common">American house dust mite</name>
    <dbReference type="NCBI Taxonomy" id="6954"/>
    <lineage>
        <taxon>Eukaryota</taxon>
        <taxon>Metazoa</taxon>
        <taxon>Ecdysozoa</taxon>
        <taxon>Arthropoda</taxon>
        <taxon>Chelicerata</taxon>
        <taxon>Arachnida</taxon>
        <taxon>Acari</taxon>
        <taxon>Acariformes</taxon>
        <taxon>Sarcoptiformes</taxon>
        <taxon>Astigmata</taxon>
        <taxon>Psoroptidia</taxon>
        <taxon>Analgoidea</taxon>
        <taxon>Pyroglyphidae</taxon>
        <taxon>Dermatophagoidinae</taxon>
        <taxon>Dermatophagoides</taxon>
    </lineage>
</organism>
<reference evidence="3" key="2">
    <citation type="journal article" date="2022" name="Res Sq">
        <title>Comparative Genomics Reveals Insights into the Divergent Evolution of Astigmatic Mites and Household Pest Adaptations.</title>
        <authorList>
            <person name="Xiong Q."/>
            <person name="Wan A.T.-Y."/>
            <person name="Liu X.-Y."/>
            <person name="Fung C.S.-H."/>
            <person name="Xiao X."/>
            <person name="Malainual N."/>
            <person name="Hou J."/>
            <person name="Wang L."/>
            <person name="Wang M."/>
            <person name="Yang K."/>
            <person name="Cui Y."/>
            <person name="Leung E."/>
            <person name="Nong W."/>
            <person name="Shin S.-K."/>
            <person name="Au S."/>
            <person name="Jeong K.Y."/>
            <person name="Chew F.T."/>
            <person name="Hui J."/>
            <person name="Leung T.F."/>
            <person name="Tungtrongchitr A."/>
            <person name="Zhong N."/>
            <person name="Liu Z."/>
            <person name="Tsui S."/>
        </authorList>
    </citation>
    <scope>NUCLEOTIDE SEQUENCE</scope>
    <source>
        <strain evidence="3">Derf</strain>
        <tissue evidence="3">Whole organism</tissue>
    </source>
</reference>
<keyword evidence="1" id="KW-0812">Transmembrane</keyword>